<keyword evidence="4" id="KW-0028">Amino-acid biosynthesis</keyword>
<dbReference type="PRINTS" id="PR00085">
    <property type="entry name" value="THFDHDRGNASE"/>
</dbReference>
<dbReference type="GO" id="GO:0004477">
    <property type="term" value="F:methenyltetrahydrofolate cyclohydrolase activity"/>
    <property type="evidence" value="ECO:0007669"/>
    <property type="project" value="UniProtKB-EC"/>
</dbReference>
<name>K0AZ69_GOTA9</name>
<dbReference type="InterPro" id="IPR020867">
    <property type="entry name" value="THF_DH/CycHdrlase_CS"/>
</dbReference>
<evidence type="ECO:0000256" key="8">
    <source>
        <dbReference type="ARBA" id="ARBA00023002"/>
    </source>
</evidence>
<comment type="subunit">
    <text evidence="1">Homodimer.</text>
</comment>
<dbReference type="Gene3D" id="3.40.50.10860">
    <property type="entry name" value="Leucine Dehydrogenase, chain A, domain 1"/>
    <property type="match status" value="1"/>
</dbReference>
<proteinExistence type="predicted"/>
<evidence type="ECO:0000256" key="11">
    <source>
        <dbReference type="ARBA" id="ARBA00023268"/>
    </source>
</evidence>
<sequence length="281" mass="31414">MGRIDVQKISDDIRAELKEKMMKLENKPTLAIILVGDDPASVKYVESKGIIMREMGAGYQSYVLPEQTTEKELLDLIEKLNSDDSVHGILVQLPLPNKEIDEEKIVKAILPSKDVDGFNEGGAPPCTALGIMKIFEKIGYKLEGRKVAVLGTNITIGEPIVPLLKNEGVEVLNLDTDDSNKIKEELFKFEPQAIVSAMDIKGLVSASDLPESVEVFMDGGAIRELQEDGKYKSFGDFNHEEYDILDNRNIKYTYRVKGVGIMILTMLAYNLLERYEVSQKK</sequence>
<dbReference type="eggNOG" id="COG0190">
    <property type="taxonomic scope" value="Bacteria"/>
</dbReference>
<feature type="domain" description="Tetrahydrofolate dehydrogenase/cyclohydrolase NAD(P)-binding" evidence="13">
    <location>
        <begin position="125"/>
        <end position="276"/>
    </location>
</feature>
<keyword evidence="6 14" id="KW-0378">Hydrolase</keyword>
<dbReference type="GO" id="GO:0004487">
    <property type="term" value="F:methylenetetrahydrofolate dehydrogenase (NAD+) activity"/>
    <property type="evidence" value="ECO:0007669"/>
    <property type="project" value="TreeGrafter"/>
</dbReference>
<dbReference type="GO" id="GO:0006164">
    <property type="term" value="P:purine nucleotide biosynthetic process"/>
    <property type="evidence" value="ECO:0007669"/>
    <property type="project" value="UniProtKB-KW"/>
</dbReference>
<dbReference type="InterPro" id="IPR000672">
    <property type="entry name" value="THF_DH/CycHdrlase"/>
</dbReference>
<keyword evidence="15" id="KW-1185">Reference proteome</keyword>
<dbReference type="InterPro" id="IPR020630">
    <property type="entry name" value="THF_DH/CycHdrlase_cat_dom"/>
</dbReference>
<gene>
    <name evidence="14" type="primary">folD2</name>
    <name evidence="14" type="ordered locus">Curi_c09740</name>
</gene>
<keyword evidence="8 14" id="KW-0560">Oxidoreductase</keyword>
<dbReference type="GO" id="GO:0009113">
    <property type="term" value="P:purine nucleobase biosynthetic process"/>
    <property type="evidence" value="ECO:0007669"/>
    <property type="project" value="TreeGrafter"/>
</dbReference>
<evidence type="ECO:0000256" key="9">
    <source>
        <dbReference type="ARBA" id="ARBA00023102"/>
    </source>
</evidence>
<dbReference type="GO" id="GO:0004488">
    <property type="term" value="F:methylenetetrahydrofolate dehydrogenase (NADP+) activity"/>
    <property type="evidence" value="ECO:0007669"/>
    <property type="project" value="InterPro"/>
</dbReference>
<dbReference type="SUPFAM" id="SSF53223">
    <property type="entry name" value="Aminoacid dehydrogenase-like, N-terminal domain"/>
    <property type="match status" value="1"/>
</dbReference>
<dbReference type="STRING" id="1128398.Curi_c09740"/>
<dbReference type="InterPro" id="IPR020631">
    <property type="entry name" value="THF_DH/CycHdrlase_NAD-bd_dom"/>
</dbReference>
<dbReference type="GO" id="GO:0035999">
    <property type="term" value="P:tetrahydrofolate interconversion"/>
    <property type="evidence" value="ECO:0007669"/>
    <property type="project" value="TreeGrafter"/>
</dbReference>
<evidence type="ECO:0000256" key="1">
    <source>
        <dbReference type="ARBA" id="ARBA00011738"/>
    </source>
</evidence>
<dbReference type="Proteomes" id="UP000006094">
    <property type="component" value="Chromosome"/>
</dbReference>
<dbReference type="SUPFAM" id="SSF51735">
    <property type="entry name" value="NAD(P)-binding Rossmann-fold domains"/>
    <property type="match status" value="1"/>
</dbReference>
<dbReference type="InterPro" id="IPR036291">
    <property type="entry name" value="NAD(P)-bd_dom_sf"/>
</dbReference>
<evidence type="ECO:0000256" key="4">
    <source>
        <dbReference type="ARBA" id="ARBA00022605"/>
    </source>
</evidence>
<dbReference type="AlphaFoldDB" id="K0AZ69"/>
<protein>
    <recommendedName>
        <fullName evidence="2">methenyltetrahydrofolate cyclohydrolase</fullName>
        <ecNumber evidence="2">3.5.4.9</ecNumber>
    </recommendedName>
</protein>
<keyword evidence="10" id="KW-0486">Methionine biosynthesis</keyword>
<dbReference type="EC" id="3.5.4.9" evidence="2"/>
<dbReference type="GO" id="GO:0009086">
    <property type="term" value="P:methionine biosynthetic process"/>
    <property type="evidence" value="ECO:0007669"/>
    <property type="project" value="UniProtKB-KW"/>
</dbReference>
<evidence type="ECO:0000259" key="12">
    <source>
        <dbReference type="Pfam" id="PF00763"/>
    </source>
</evidence>
<organism evidence="14 15">
    <name type="scientific">Gottschalkia acidurici (strain ATCC 7906 / DSM 604 / BCRC 14475 / CIP 104303 / KCTC 5404 / NCIMB 10678 / 9a)</name>
    <name type="common">Clostridium acidurici</name>
    <dbReference type="NCBI Taxonomy" id="1128398"/>
    <lineage>
        <taxon>Bacteria</taxon>
        <taxon>Bacillati</taxon>
        <taxon>Bacillota</taxon>
        <taxon>Tissierellia</taxon>
        <taxon>Tissierellales</taxon>
        <taxon>Gottschalkiaceae</taxon>
        <taxon>Gottschalkia</taxon>
    </lineage>
</organism>
<feature type="domain" description="Tetrahydrofolate dehydrogenase/cyclohydrolase catalytic" evidence="12">
    <location>
        <begin position="4"/>
        <end position="116"/>
    </location>
</feature>
<dbReference type="RefSeq" id="WP_014967127.1">
    <property type="nucleotide sequence ID" value="NC_018664.1"/>
</dbReference>
<evidence type="ECO:0000256" key="10">
    <source>
        <dbReference type="ARBA" id="ARBA00023167"/>
    </source>
</evidence>
<dbReference type="FunFam" id="3.40.50.10860:FF:000005">
    <property type="entry name" value="C-1-tetrahydrofolate synthase, cytoplasmic, putative"/>
    <property type="match status" value="1"/>
</dbReference>
<keyword evidence="7" id="KW-0521">NADP</keyword>
<dbReference type="PROSITE" id="PS00766">
    <property type="entry name" value="THF_DHG_CYH_1"/>
    <property type="match status" value="1"/>
</dbReference>
<dbReference type="KEGG" id="cad:Curi_c09740"/>
<reference evidence="14 15" key="1">
    <citation type="journal article" date="2012" name="PLoS ONE">
        <title>The purine-utilizing bacterium Clostridium acidurici 9a: a genome-guided metabolic reconsideration.</title>
        <authorList>
            <person name="Hartwich K."/>
            <person name="Poehlein A."/>
            <person name="Daniel R."/>
        </authorList>
    </citation>
    <scope>NUCLEOTIDE SEQUENCE [LARGE SCALE GENOMIC DNA]</scope>
    <source>
        <strain evidence="15">ATCC 7906 / DSM 604 / BCRC 14475 / CIP 104303 / KCTC 5404 / NCIMB 10678 / 9a</strain>
    </source>
</reference>
<evidence type="ECO:0000313" key="15">
    <source>
        <dbReference type="Proteomes" id="UP000006094"/>
    </source>
</evidence>
<evidence type="ECO:0000256" key="3">
    <source>
        <dbReference type="ARBA" id="ARBA00022563"/>
    </source>
</evidence>
<dbReference type="GO" id="GO:0000105">
    <property type="term" value="P:L-histidine biosynthetic process"/>
    <property type="evidence" value="ECO:0007669"/>
    <property type="project" value="UniProtKB-KW"/>
</dbReference>
<evidence type="ECO:0000313" key="14">
    <source>
        <dbReference type="EMBL" id="AFS77990.1"/>
    </source>
</evidence>
<dbReference type="Gene3D" id="3.40.50.720">
    <property type="entry name" value="NAD(P)-binding Rossmann-like Domain"/>
    <property type="match status" value="1"/>
</dbReference>
<dbReference type="Pfam" id="PF02882">
    <property type="entry name" value="THF_DHG_CYH_C"/>
    <property type="match status" value="1"/>
</dbReference>
<dbReference type="EMBL" id="CP003326">
    <property type="protein sequence ID" value="AFS77990.1"/>
    <property type="molecule type" value="Genomic_DNA"/>
</dbReference>
<evidence type="ECO:0000256" key="5">
    <source>
        <dbReference type="ARBA" id="ARBA00022755"/>
    </source>
</evidence>
<keyword evidence="3" id="KW-0554">One-carbon metabolism</keyword>
<dbReference type="PANTHER" id="PTHR48099:SF3">
    <property type="entry name" value="METHYLENETETRAHYDROFOLATE DEHYDROGENASE [NAD(+)]"/>
    <property type="match status" value="1"/>
</dbReference>
<dbReference type="InterPro" id="IPR046346">
    <property type="entry name" value="Aminoacid_DH-like_N_sf"/>
</dbReference>
<evidence type="ECO:0000256" key="7">
    <source>
        <dbReference type="ARBA" id="ARBA00022857"/>
    </source>
</evidence>
<dbReference type="PANTHER" id="PTHR48099">
    <property type="entry name" value="C-1-TETRAHYDROFOLATE SYNTHASE, CYTOPLASMIC-RELATED"/>
    <property type="match status" value="1"/>
</dbReference>
<dbReference type="Pfam" id="PF00763">
    <property type="entry name" value="THF_DHG_CYH"/>
    <property type="match status" value="1"/>
</dbReference>
<evidence type="ECO:0000256" key="6">
    <source>
        <dbReference type="ARBA" id="ARBA00022801"/>
    </source>
</evidence>
<keyword evidence="5" id="KW-0658">Purine biosynthesis</keyword>
<dbReference type="PATRIC" id="fig|1128398.3.peg.974"/>
<accession>K0AZ69</accession>
<keyword evidence="9" id="KW-0368">Histidine biosynthesis</keyword>
<evidence type="ECO:0000259" key="13">
    <source>
        <dbReference type="Pfam" id="PF02882"/>
    </source>
</evidence>
<keyword evidence="11" id="KW-0511">Multifunctional enzyme</keyword>
<dbReference type="GO" id="GO:0005829">
    <property type="term" value="C:cytosol"/>
    <property type="evidence" value="ECO:0007669"/>
    <property type="project" value="TreeGrafter"/>
</dbReference>
<dbReference type="HOGENOM" id="CLU_034045_1_2_9"/>
<evidence type="ECO:0000256" key="2">
    <source>
        <dbReference type="ARBA" id="ARBA00012776"/>
    </source>
</evidence>